<dbReference type="InParanoid" id="K5WII3"/>
<dbReference type="RefSeq" id="XP_007391497.1">
    <property type="nucleotide sequence ID" value="XM_007391435.1"/>
</dbReference>
<organism evidence="2 3">
    <name type="scientific">Phanerochaete carnosa (strain HHB-10118-sp)</name>
    <name type="common">White-rot fungus</name>
    <name type="synonym">Peniophora carnosa</name>
    <dbReference type="NCBI Taxonomy" id="650164"/>
    <lineage>
        <taxon>Eukaryota</taxon>
        <taxon>Fungi</taxon>
        <taxon>Dikarya</taxon>
        <taxon>Basidiomycota</taxon>
        <taxon>Agaricomycotina</taxon>
        <taxon>Agaricomycetes</taxon>
        <taxon>Polyporales</taxon>
        <taxon>Phanerochaetaceae</taxon>
        <taxon>Phanerochaete</taxon>
    </lineage>
</organism>
<keyword evidence="3" id="KW-1185">Reference proteome</keyword>
<evidence type="ECO:0000256" key="1">
    <source>
        <dbReference type="SAM" id="SignalP"/>
    </source>
</evidence>
<dbReference type="AlphaFoldDB" id="K5WII3"/>
<accession>K5WII3</accession>
<dbReference type="Proteomes" id="UP000008370">
    <property type="component" value="Unassembled WGS sequence"/>
</dbReference>
<evidence type="ECO:0000313" key="3">
    <source>
        <dbReference type="Proteomes" id="UP000008370"/>
    </source>
</evidence>
<proteinExistence type="predicted"/>
<dbReference type="GeneID" id="18914535"/>
<dbReference type="KEGG" id="pco:PHACADRAFT_249026"/>
<gene>
    <name evidence="2" type="ORF">PHACADRAFT_249026</name>
</gene>
<dbReference type="EMBL" id="JH930469">
    <property type="protein sequence ID" value="EKM58909.1"/>
    <property type="molecule type" value="Genomic_DNA"/>
</dbReference>
<dbReference type="HOGENOM" id="CLU_3107126_0_0_1"/>
<reference evidence="2 3" key="1">
    <citation type="journal article" date="2012" name="BMC Genomics">
        <title>Comparative genomics of the white-rot fungi, Phanerochaete carnosa and P. chrysosporium, to elucidate the genetic basis of the distinct wood types they colonize.</title>
        <authorList>
            <person name="Suzuki H."/>
            <person name="MacDonald J."/>
            <person name="Syed K."/>
            <person name="Salamov A."/>
            <person name="Hori C."/>
            <person name="Aerts A."/>
            <person name="Henrissat B."/>
            <person name="Wiebenga A."/>
            <person name="vanKuyk P.A."/>
            <person name="Barry K."/>
            <person name="Lindquist E."/>
            <person name="LaButti K."/>
            <person name="Lapidus A."/>
            <person name="Lucas S."/>
            <person name="Coutinho P."/>
            <person name="Gong Y."/>
            <person name="Samejima M."/>
            <person name="Mahadevan R."/>
            <person name="Abou-Zaid M."/>
            <person name="de Vries R.P."/>
            <person name="Igarashi K."/>
            <person name="Yadav J.S."/>
            <person name="Grigoriev I.V."/>
            <person name="Master E.R."/>
        </authorList>
    </citation>
    <scope>NUCLEOTIDE SEQUENCE [LARGE SCALE GENOMIC DNA]</scope>
    <source>
        <strain evidence="2 3">HHB-10118-sp</strain>
    </source>
</reference>
<sequence length="51" mass="5564">MHTLARHATTILTLALAVLLHLVIDGRLECIFGRGVAALRISYSHNAPRSL</sequence>
<name>K5WII3_PHACS</name>
<feature type="chain" id="PRO_5003885621" evidence="1">
    <location>
        <begin position="29"/>
        <end position="51"/>
    </location>
</feature>
<feature type="signal peptide" evidence="1">
    <location>
        <begin position="1"/>
        <end position="28"/>
    </location>
</feature>
<protein>
    <submittedName>
        <fullName evidence="2">Uncharacterized protein</fullName>
    </submittedName>
</protein>
<keyword evidence="1" id="KW-0732">Signal</keyword>
<evidence type="ECO:0000313" key="2">
    <source>
        <dbReference type="EMBL" id="EKM58909.1"/>
    </source>
</evidence>